<gene>
    <name evidence="1" type="ORF">IE983_05230</name>
</gene>
<proteinExistence type="predicted"/>
<accession>A0A927HKQ4</accession>
<dbReference type="AlphaFoldDB" id="A0A927HKQ4"/>
<evidence type="ECO:0000313" key="1">
    <source>
        <dbReference type="EMBL" id="MBD3706737.1"/>
    </source>
</evidence>
<evidence type="ECO:0000313" key="2">
    <source>
        <dbReference type="Proteomes" id="UP000655273"/>
    </source>
</evidence>
<dbReference type="EMBL" id="JACXTA010000001">
    <property type="protein sequence ID" value="MBD3706737.1"/>
    <property type="molecule type" value="Genomic_DNA"/>
</dbReference>
<comment type="caution">
    <text evidence="1">The sequence shown here is derived from an EMBL/GenBank/DDBJ whole genome shotgun (WGS) entry which is preliminary data.</text>
</comment>
<reference evidence="1" key="1">
    <citation type="submission" date="2020-07" db="EMBL/GenBank/DDBJ databases">
        <title>Clinical and genomic characterization of carbapenemase-producing Enterobacterales causing secondary infections during the COVID-19 crisis at a New York City hospital.</title>
        <authorList>
            <person name="Gomez-Simmonds A."/>
            <person name="Annavajhala M.K."/>
            <person name="Uhlemann A.-C."/>
        </authorList>
    </citation>
    <scope>NUCLEOTIDE SEQUENCE</scope>
    <source>
        <strain evidence="1">NK1396</strain>
    </source>
</reference>
<dbReference type="Proteomes" id="UP000655273">
    <property type="component" value="Unassembled WGS sequence"/>
</dbReference>
<sequence>MLKTAPACWVMSGNTYNDLLAEDAFVNGQNLFKFETINVIRGWPRAVALWLLTQRQLWMLPCLGGTSGTEKARQRVLGLMPRRGNCDHPPTPDV</sequence>
<protein>
    <submittedName>
        <fullName evidence="1">Uncharacterized protein</fullName>
    </submittedName>
</protein>
<organism evidence="1 2">
    <name type="scientific">Enterobacter hormaechei</name>
    <dbReference type="NCBI Taxonomy" id="158836"/>
    <lineage>
        <taxon>Bacteria</taxon>
        <taxon>Pseudomonadati</taxon>
        <taxon>Pseudomonadota</taxon>
        <taxon>Gammaproteobacteria</taxon>
        <taxon>Enterobacterales</taxon>
        <taxon>Enterobacteriaceae</taxon>
        <taxon>Enterobacter</taxon>
        <taxon>Enterobacter cloacae complex</taxon>
    </lineage>
</organism>
<name>A0A927HKQ4_9ENTR</name>